<feature type="region of interest" description="Disordered" evidence="2">
    <location>
        <begin position="327"/>
        <end position="347"/>
    </location>
</feature>
<feature type="domain" description="Methyltransferase type 11" evidence="3">
    <location>
        <begin position="59"/>
        <end position="148"/>
    </location>
</feature>
<dbReference type="Gene3D" id="3.40.50.150">
    <property type="entry name" value="Vaccinia Virus protein VP39"/>
    <property type="match status" value="1"/>
</dbReference>
<accession>A0ABP4CH31</accession>
<protein>
    <recommendedName>
        <fullName evidence="3">Methyltransferase type 11 domain-containing protein</fullName>
    </recommendedName>
</protein>
<sequence>MTALAMEAEFDDVAGWTADAVAQLGERYAIPAACRGSASPAALAWLAEACELSPGTVLLDVGAGAGGPAAWAARRFGVRPILVEPMPAACRAASRMFGLPVIKADGRSMPLPSASIDAAWCLGVLDTVEDKAALLREIHRVLKPGASLGLLVVVARDRRISPVPEGNHFPTQAELAAVLDETGFDLVEQVQRPNDAPLSWSRRAARVAEVVALRHRAERAYELAAHQSASFTRLFASGQASIQLVHAVPRPARRTRPPQGGHMSTPPGDDEVEFDLEIEVQRELRAARASCAEELLTQSPAQWLFDPVEEQAYEVELRGLLGAIQELERGAEPGPADLPTHPDPFDR</sequence>
<keyword evidence="5" id="KW-1185">Reference proteome</keyword>
<dbReference type="SUPFAM" id="SSF53335">
    <property type="entry name" value="S-adenosyl-L-methionine-dependent methyltransferases"/>
    <property type="match status" value="1"/>
</dbReference>
<dbReference type="Proteomes" id="UP001500665">
    <property type="component" value="Unassembled WGS sequence"/>
</dbReference>
<dbReference type="PANTHER" id="PTHR44068:SF11">
    <property type="entry name" value="GERANYL DIPHOSPHATE 2-C-METHYLTRANSFERASE"/>
    <property type="match status" value="1"/>
</dbReference>
<dbReference type="InterPro" id="IPR029063">
    <property type="entry name" value="SAM-dependent_MTases_sf"/>
</dbReference>
<evidence type="ECO:0000313" key="4">
    <source>
        <dbReference type="EMBL" id="GAA0966586.1"/>
    </source>
</evidence>
<dbReference type="InterPro" id="IPR013216">
    <property type="entry name" value="Methyltransf_11"/>
</dbReference>
<evidence type="ECO:0000256" key="1">
    <source>
        <dbReference type="ARBA" id="ARBA00022679"/>
    </source>
</evidence>
<dbReference type="RefSeq" id="WP_344246170.1">
    <property type="nucleotide sequence ID" value="NZ_BAAAHH010000045.1"/>
</dbReference>
<proteinExistence type="predicted"/>
<comment type="caution">
    <text evidence="4">The sequence shown here is derived from an EMBL/GenBank/DDBJ whole genome shotgun (WGS) entry which is preliminary data.</text>
</comment>
<dbReference type="PANTHER" id="PTHR44068">
    <property type="entry name" value="ZGC:194242"/>
    <property type="match status" value="1"/>
</dbReference>
<name>A0ABP4CH31_9ACTN</name>
<dbReference type="EMBL" id="BAAAHH010000045">
    <property type="protein sequence ID" value="GAA0966586.1"/>
    <property type="molecule type" value="Genomic_DNA"/>
</dbReference>
<evidence type="ECO:0000259" key="3">
    <source>
        <dbReference type="Pfam" id="PF08241"/>
    </source>
</evidence>
<reference evidence="5" key="1">
    <citation type="journal article" date="2019" name="Int. J. Syst. Evol. Microbiol.">
        <title>The Global Catalogue of Microorganisms (GCM) 10K type strain sequencing project: providing services to taxonomists for standard genome sequencing and annotation.</title>
        <authorList>
            <consortium name="The Broad Institute Genomics Platform"/>
            <consortium name="The Broad Institute Genome Sequencing Center for Infectious Disease"/>
            <person name="Wu L."/>
            <person name="Ma J."/>
        </authorList>
    </citation>
    <scope>NUCLEOTIDE SEQUENCE [LARGE SCALE GENOMIC DNA]</scope>
    <source>
        <strain evidence="5">JCM 10696</strain>
    </source>
</reference>
<keyword evidence="1" id="KW-0808">Transferase</keyword>
<dbReference type="InterPro" id="IPR050447">
    <property type="entry name" value="Erg6_SMT_methyltransf"/>
</dbReference>
<gene>
    <name evidence="4" type="ORF">GCM10009550_69160</name>
</gene>
<evidence type="ECO:0000313" key="5">
    <source>
        <dbReference type="Proteomes" id="UP001500665"/>
    </source>
</evidence>
<organism evidence="4 5">
    <name type="scientific">Actinocorallia libanotica</name>
    <dbReference type="NCBI Taxonomy" id="46162"/>
    <lineage>
        <taxon>Bacteria</taxon>
        <taxon>Bacillati</taxon>
        <taxon>Actinomycetota</taxon>
        <taxon>Actinomycetes</taxon>
        <taxon>Streptosporangiales</taxon>
        <taxon>Thermomonosporaceae</taxon>
        <taxon>Actinocorallia</taxon>
    </lineage>
</organism>
<evidence type="ECO:0000256" key="2">
    <source>
        <dbReference type="SAM" id="MobiDB-lite"/>
    </source>
</evidence>
<dbReference type="Pfam" id="PF08241">
    <property type="entry name" value="Methyltransf_11"/>
    <property type="match status" value="1"/>
</dbReference>